<accession>A0A6C0KVD6</accession>
<name>A0A6C0KVD6_9ZZZZ</name>
<dbReference type="SUPFAM" id="SSF52087">
    <property type="entry name" value="CRAL/TRIO domain"/>
    <property type="match status" value="1"/>
</dbReference>
<protein>
    <recommendedName>
        <fullName evidence="1">CRAL-TRIO domain-containing protein</fullName>
    </recommendedName>
</protein>
<evidence type="ECO:0000259" key="1">
    <source>
        <dbReference type="Pfam" id="PF00650"/>
    </source>
</evidence>
<dbReference type="CDD" id="cd00170">
    <property type="entry name" value="SEC14"/>
    <property type="match status" value="1"/>
</dbReference>
<dbReference type="InterPro" id="IPR001251">
    <property type="entry name" value="CRAL-TRIO_dom"/>
</dbReference>
<feature type="domain" description="CRAL-TRIO" evidence="1">
    <location>
        <begin position="59"/>
        <end position="141"/>
    </location>
</feature>
<organism evidence="2">
    <name type="scientific">viral metagenome</name>
    <dbReference type="NCBI Taxonomy" id="1070528"/>
    <lineage>
        <taxon>unclassified sequences</taxon>
        <taxon>metagenomes</taxon>
        <taxon>organismal metagenomes</taxon>
    </lineage>
</organism>
<dbReference type="AlphaFoldDB" id="A0A6C0KVD6"/>
<reference evidence="2" key="1">
    <citation type="journal article" date="2020" name="Nature">
        <title>Giant virus diversity and host interactions through global metagenomics.</title>
        <authorList>
            <person name="Schulz F."/>
            <person name="Roux S."/>
            <person name="Paez-Espino D."/>
            <person name="Jungbluth S."/>
            <person name="Walsh D.A."/>
            <person name="Denef V.J."/>
            <person name="McMahon K.D."/>
            <person name="Konstantinidis K.T."/>
            <person name="Eloe-Fadrosh E.A."/>
            <person name="Kyrpides N.C."/>
            <person name="Woyke T."/>
        </authorList>
    </citation>
    <scope>NUCLEOTIDE SEQUENCE</scope>
    <source>
        <strain evidence="2">GVMAG-S-3300013094-100</strain>
    </source>
</reference>
<dbReference type="EMBL" id="MN740988">
    <property type="protein sequence ID" value="QHU21213.1"/>
    <property type="molecule type" value="Genomic_DNA"/>
</dbReference>
<dbReference type="InterPro" id="IPR036865">
    <property type="entry name" value="CRAL-TRIO_dom_sf"/>
</dbReference>
<dbReference type="Pfam" id="PF00650">
    <property type="entry name" value="CRAL_TRIO"/>
    <property type="match status" value="1"/>
</dbReference>
<evidence type="ECO:0000313" key="2">
    <source>
        <dbReference type="EMBL" id="QHU21213.1"/>
    </source>
</evidence>
<proteinExistence type="predicted"/>
<dbReference type="Gene3D" id="3.40.525.10">
    <property type="entry name" value="CRAL-TRIO lipid binding domain"/>
    <property type="match status" value="1"/>
</dbReference>
<sequence>MDSTSCYRCPVCVNDTDGNFSHSFRKMRVIDGIHIFYSCPAEATKYNDHENILSHFRGMLEEIGNEPWKWVFNSKGFELKHAMEVKTAIRLARLISEIKADLQEVIIVNPTWHIHVTLKMITPFLKKGIRERIRMKAPNKKTK</sequence>